<dbReference type="Pfam" id="PF20283">
    <property type="entry name" value="CTD7"/>
    <property type="match status" value="1"/>
</dbReference>
<dbReference type="PATRIC" id="fig|1157951.4.peg.664"/>
<dbReference type="EMBL" id="CP003488">
    <property type="protein sequence ID" value="AFH92557.1"/>
    <property type="molecule type" value="Genomic_DNA"/>
</dbReference>
<reference evidence="2 3" key="1">
    <citation type="journal article" date="2012" name="J. Bacteriol.">
        <title>Complete Genome Sequence of Providencia stuartii Clinical Isolate MRSN 2154.</title>
        <authorList>
            <person name="Clifford R.J."/>
            <person name="Hang J."/>
            <person name="Riley M.C."/>
            <person name="Onmus-Leone F."/>
            <person name="Kuschner R.A."/>
            <person name="Lesho E.P."/>
            <person name="Waterman P.E."/>
        </authorList>
    </citation>
    <scope>NUCLEOTIDE SEQUENCE [LARGE SCALE GENOMIC DNA]</scope>
    <source>
        <strain evidence="2 3">MRSN 2154</strain>
    </source>
</reference>
<protein>
    <recommendedName>
        <fullName evidence="1">ABC-three component systems C-terminal domain-containing protein</fullName>
    </recommendedName>
</protein>
<dbReference type="Proteomes" id="UP000005012">
    <property type="component" value="Chromosome"/>
</dbReference>
<dbReference type="HOGENOM" id="CLU_655023_0_0_6"/>
<dbReference type="InterPro" id="IPR046913">
    <property type="entry name" value="ABC-3C_CTD7"/>
</dbReference>
<accession>A0A140NIU5</accession>
<evidence type="ECO:0000259" key="1">
    <source>
        <dbReference type="Pfam" id="PF20283"/>
    </source>
</evidence>
<evidence type="ECO:0000313" key="2">
    <source>
        <dbReference type="EMBL" id="AFH92557.1"/>
    </source>
</evidence>
<gene>
    <name evidence="2" type="ordered locus">S70_03350</name>
</gene>
<name>A0A140NIU5_PROSM</name>
<reference evidence="3" key="2">
    <citation type="submission" date="2012-04" db="EMBL/GenBank/DDBJ databases">
        <title>Complete genome sequence of Providencia stuartii clinical isolate MRSN 2154.</title>
        <authorList>
            <person name="Clifford R.J."/>
            <person name="Hang J."/>
            <person name="Riley M.C."/>
            <person name="Onmus-Leone F."/>
            <person name="Kuschner R.A."/>
            <person name="Lesho E.P."/>
            <person name="Waterman P.E."/>
        </authorList>
    </citation>
    <scope>NUCLEOTIDE SEQUENCE [LARGE SCALE GENOMIC DNA]</scope>
    <source>
        <strain evidence="3">MRSN 2154</strain>
    </source>
</reference>
<sequence length="398" mass="46581">MITQEASSKFLGFLYQIERVLYRIFSSEHSSAVFSVETADDVVEEITYSNGELHVIFEQDKHSIALNSQPYQDSNKNFWHTLHIWLSTINDYKNKYEKITYCLVTNKSVGKKTLAKKISIAENDEDIIKAIKELKNQAETISGKTKEIAEKVINYPEDDLKYLIKCIVLLDNDGTTSGESLKQATINLFHLTSECNEHANYLYQTLIGFIVDKCQTSWRKKEPVLLTKDPIFKLLENEIYKIKRRKFTEQPFFKTSFQEYLNNDNNSKNHIFIEQLQSIGHNTDACNLALKYYWAFYSEKIRLQEAGETPISAWEDRDDQLYNRWININLNTIVNSNGKDLPHYQNIYSKTVNPDYNAPINGHETTNSYFTIGNYHALANDYESNYFIYWHDNYKKDK</sequence>
<dbReference type="GeneID" id="93518593"/>
<evidence type="ECO:0000313" key="3">
    <source>
        <dbReference type="Proteomes" id="UP000005012"/>
    </source>
</evidence>
<dbReference type="RefSeq" id="WP_004921574.1">
    <property type="nucleotide sequence ID" value="NC_017731.1"/>
</dbReference>
<dbReference type="KEGG" id="psi:S70_03350"/>
<proteinExistence type="predicted"/>
<dbReference type="AlphaFoldDB" id="A0A140NIU5"/>
<organism evidence="2 3">
    <name type="scientific">Providencia stuartii (strain MRSN 2154)</name>
    <dbReference type="NCBI Taxonomy" id="1157951"/>
    <lineage>
        <taxon>Bacteria</taxon>
        <taxon>Pseudomonadati</taxon>
        <taxon>Pseudomonadota</taxon>
        <taxon>Gammaproteobacteria</taxon>
        <taxon>Enterobacterales</taxon>
        <taxon>Morganellaceae</taxon>
        <taxon>Providencia</taxon>
    </lineage>
</organism>
<feature type="domain" description="ABC-three component systems C-terminal" evidence="1">
    <location>
        <begin position="272"/>
        <end position="396"/>
    </location>
</feature>
<dbReference type="OrthoDB" id="2786695at2"/>